<evidence type="ECO:0000313" key="2">
    <source>
        <dbReference type="EMBL" id="QEN00989.1"/>
    </source>
</evidence>
<dbReference type="EMBL" id="JBEPLS010000001">
    <property type="protein sequence ID" value="MET3602649.1"/>
    <property type="molecule type" value="Genomic_DNA"/>
</dbReference>
<reference evidence="2 3" key="1">
    <citation type="submission" date="2019-02" db="EMBL/GenBank/DDBJ databases">
        <title>Complete Genome Sequence and Methylome Analysis of Sphaerotilus natans subsp. sulfidivorans D-507.</title>
        <authorList>
            <person name="Fomenkov A."/>
            <person name="Gridneva E."/>
            <person name="Smolyakov D."/>
            <person name="Dubinina G."/>
            <person name="Vincze T."/>
            <person name="Grabovich M."/>
            <person name="Roberts R.J."/>
        </authorList>
    </citation>
    <scope>NUCLEOTIDE SEQUENCE [LARGE SCALE GENOMIC DNA]</scope>
    <source>
        <strain evidence="2 3">D-507</strain>
    </source>
</reference>
<organism evidence="2 3">
    <name type="scientific">Sphaerotilus sulfidivorans</name>
    <dbReference type="NCBI Taxonomy" id="639200"/>
    <lineage>
        <taxon>Bacteria</taxon>
        <taxon>Pseudomonadati</taxon>
        <taxon>Pseudomonadota</taxon>
        <taxon>Betaproteobacteria</taxon>
        <taxon>Burkholderiales</taxon>
        <taxon>Sphaerotilaceae</taxon>
        <taxon>Sphaerotilus</taxon>
    </lineage>
</organism>
<dbReference type="KEGG" id="snn:EWH46_09525"/>
<protein>
    <submittedName>
        <fullName evidence="2">Uncharacterized protein</fullName>
    </submittedName>
</protein>
<gene>
    <name evidence="1" type="ORF">ABIC99_000425</name>
    <name evidence="2" type="ORF">EWH46_09525</name>
</gene>
<evidence type="ECO:0000313" key="4">
    <source>
        <dbReference type="Proteomes" id="UP001549111"/>
    </source>
</evidence>
<sequence>MSRLVLGDEYDDAVFQRLCKAVARLGGTIKRREWALGGSQEVTTFDIELPEGKLEAIAETYIGLSLCGPGTLVARVALETQP</sequence>
<name>A0A5C1Q259_9BURK</name>
<accession>A0A5C1Q259</accession>
<dbReference type="Proteomes" id="UP001549111">
    <property type="component" value="Unassembled WGS sequence"/>
</dbReference>
<evidence type="ECO:0000313" key="3">
    <source>
        <dbReference type="Proteomes" id="UP000323522"/>
    </source>
</evidence>
<evidence type="ECO:0000313" key="1">
    <source>
        <dbReference type="EMBL" id="MET3602649.1"/>
    </source>
</evidence>
<dbReference type="Proteomes" id="UP000323522">
    <property type="component" value="Chromosome"/>
</dbReference>
<proteinExistence type="predicted"/>
<dbReference type="EMBL" id="CP035708">
    <property type="protein sequence ID" value="QEN00989.1"/>
    <property type="molecule type" value="Genomic_DNA"/>
</dbReference>
<dbReference type="AlphaFoldDB" id="A0A5C1Q259"/>
<reference evidence="1 4" key="2">
    <citation type="submission" date="2024-06" db="EMBL/GenBank/DDBJ databases">
        <title>Genomic Encyclopedia of Type Strains, Phase IV (KMG-IV): sequencing the most valuable type-strain genomes for metagenomic binning, comparative biology and taxonomic classification.</title>
        <authorList>
            <person name="Goeker M."/>
        </authorList>
    </citation>
    <scope>NUCLEOTIDE SEQUENCE [LARGE SCALE GENOMIC DNA]</scope>
    <source>
        <strain evidence="1 4">D-501</strain>
    </source>
</reference>
<dbReference type="OrthoDB" id="9027536at2"/>
<keyword evidence="4" id="KW-1185">Reference proteome</keyword>
<dbReference type="RefSeq" id="WP_149503696.1">
    <property type="nucleotide sequence ID" value="NZ_CP035708.1"/>
</dbReference>